<feature type="domain" description="Glycosyltransferase 2-like" evidence="1">
    <location>
        <begin position="2"/>
        <end position="121"/>
    </location>
</feature>
<accession>A0A0K1P8V5</accession>
<keyword evidence="3" id="KW-1185">Reference proteome</keyword>
<dbReference type="Pfam" id="PF00535">
    <property type="entry name" value="Glycos_transf_2"/>
    <property type="match status" value="1"/>
</dbReference>
<dbReference type="AlphaFoldDB" id="A0A0K1P8V5"/>
<dbReference type="Proteomes" id="UP000055590">
    <property type="component" value="Chromosome"/>
</dbReference>
<evidence type="ECO:0000313" key="2">
    <source>
        <dbReference type="EMBL" id="AKU89841.1"/>
    </source>
</evidence>
<dbReference type="InterPro" id="IPR001173">
    <property type="entry name" value="Glyco_trans_2-like"/>
</dbReference>
<evidence type="ECO:0000259" key="1">
    <source>
        <dbReference type="Pfam" id="PF00535"/>
    </source>
</evidence>
<dbReference type="STRING" id="1391653.AKJ08_0228"/>
<gene>
    <name evidence="2" type="ORF">AKJ08_0228</name>
</gene>
<evidence type="ECO:0000313" key="3">
    <source>
        <dbReference type="Proteomes" id="UP000055590"/>
    </source>
</evidence>
<name>A0A0K1P8V5_9BACT</name>
<dbReference type="InterPro" id="IPR029044">
    <property type="entry name" value="Nucleotide-diphossugar_trans"/>
</dbReference>
<dbReference type="KEGG" id="vin:AKJ08_0228"/>
<sequence>MDSVAAQTVKPALWVVVDDGSTDDTPRILAEYQERLPYLRVVRRENRGHRAVGPGVIEAFYAGLETVDLDSFDFLCKLDVDLVLPERYFEILLSRMEAEPRLGTCSGKPWFDHPVTGKRLPEACGDEMSAGFSKFYRVSCFREIGGFVRQVMWDGIDCHRARMLGWIARAYNDEEVRVLHLRPMGSSGHGILEGRVRHGFGQYFMGSSPLFVTASAVSRLAMHPRLTGSVAMLWGYYSSAAKGLPRYDDPEFRKFLRSYQRLSLAIGKRRAIAKLNRERAGIWEARHTLTSSTPTAARARASAGGGA</sequence>
<proteinExistence type="predicted"/>
<dbReference type="GO" id="GO:0016758">
    <property type="term" value="F:hexosyltransferase activity"/>
    <property type="evidence" value="ECO:0007669"/>
    <property type="project" value="UniProtKB-ARBA"/>
</dbReference>
<dbReference type="PATRIC" id="fig|1391653.3.peg.241"/>
<keyword evidence="2" id="KW-0808">Transferase</keyword>
<dbReference type="EMBL" id="CP012332">
    <property type="protein sequence ID" value="AKU89841.1"/>
    <property type="molecule type" value="Genomic_DNA"/>
</dbReference>
<dbReference type="SUPFAM" id="SSF53448">
    <property type="entry name" value="Nucleotide-diphospho-sugar transferases"/>
    <property type="match status" value="1"/>
</dbReference>
<organism evidence="2 3">
    <name type="scientific">Vulgatibacter incomptus</name>
    <dbReference type="NCBI Taxonomy" id="1391653"/>
    <lineage>
        <taxon>Bacteria</taxon>
        <taxon>Pseudomonadati</taxon>
        <taxon>Myxococcota</taxon>
        <taxon>Myxococcia</taxon>
        <taxon>Myxococcales</taxon>
        <taxon>Cystobacterineae</taxon>
        <taxon>Vulgatibacteraceae</taxon>
        <taxon>Vulgatibacter</taxon>
    </lineage>
</organism>
<reference evidence="2 3" key="1">
    <citation type="submission" date="2015-08" db="EMBL/GenBank/DDBJ databases">
        <authorList>
            <person name="Babu N.S."/>
            <person name="Beckwith C.J."/>
            <person name="Beseler K.G."/>
            <person name="Brison A."/>
            <person name="Carone J.V."/>
            <person name="Caskin T.P."/>
            <person name="Diamond M."/>
            <person name="Durham M.E."/>
            <person name="Foxe J.M."/>
            <person name="Go M."/>
            <person name="Henderson B.A."/>
            <person name="Jones I.B."/>
            <person name="McGettigan J.A."/>
            <person name="Micheletti S.J."/>
            <person name="Nasrallah M.E."/>
            <person name="Ortiz D."/>
            <person name="Piller C.R."/>
            <person name="Privatt S.R."/>
            <person name="Schneider S.L."/>
            <person name="Sharp S."/>
            <person name="Smith T.C."/>
            <person name="Stanton J.D."/>
            <person name="Ullery H.E."/>
            <person name="Wilson R.J."/>
            <person name="Serrano M.G."/>
            <person name="Buck G."/>
            <person name="Lee V."/>
            <person name="Wang Y."/>
            <person name="Carvalho R."/>
            <person name="Voegtly L."/>
            <person name="Shi R."/>
            <person name="Duckworth R."/>
            <person name="Johnson A."/>
            <person name="Loviza R."/>
            <person name="Walstead R."/>
            <person name="Shah Z."/>
            <person name="Kiflezghi M."/>
            <person name="Wade K."/>
            <person name="Ball S.L."/>
            <person name="Bradley K.W."/>
            <person name="Asai D.J."/>
            <person name="Bowman C.A."/>
            <person name="Russell D.A."/>
            <person name="Pope W.H."/>
            <person name="Jacobs-Sera D."/>
            <person name="Hendrix R.W."/>
            <person name="Hatfull G.F."/>
        </authorList>
    </citation>
    <scope>NUCLEOTIDE SEQUENCE [LARGE SCALE GENOMIC DNA]</scope>
    <source>
        <strain evidence="2 3">DSM 27710</strain>
    </source>
</reference>
<protein>
    <submittedName>
        <fullName evidence="2">Glycosyltransferase</fullName>
    </submittedName>
</protein>
<dbReference type="CDD" id="cd00761">
    <property type="entry name" value="Glyco_tranf_GTA_type"/>
    <property type="match status" value="1"/>
</dbReference>
<dbReference type="Gene3D" id="3.90.550.10">
    <property type="entry name" value="Spore Coat Polysaccharide Biosynthesis Protein SpsA, Chain A"/>
    <property type="match status" value="1"/>
</dbReference>
<dbReference type="PANTHER" id="PTHR22916">
    <property type="entry name" value="GLYCOSYLTRANSFERASE"/>
    <property type="match status" value="1"/>
</dbReference>